<keyword evidence="1" id="KW-1133">Transmembrane helix</keyword>
<dbReference type="RefSeq" id="WP_138436530.1">
    <property type="nucleotide sequence ID" value="NZ_JBHFLD010000036.1"/>
</dbReference>
<keyword evidence="1" id="KW-0472">Membrane</keyword>
<evidence type="ECO:0000256" key="1">
    <source>
        <dbReference type="SAM" id="Phobius"/>
    </source>
</evidence>
<evidence type="ECO:0000313" key="3">
    <source>
        <dbReference type="Proteomes" id="UP001576762"/>
    </source>
</evidence>
<organism evidence="2 3">
    <name type="scientific">Marinobacter shengliensis</name>
    <dbReference type="NCBI Taxonomy" id="1389223"/>
    <lineage>
        <taxon>Bacteria</taxon>
        <taxon>Pseudomonadati</taxon>
        <taxon>Pseudomonadota</taxon>
        <taxon>Gammaproteobacteria</taxon>
        <taxon>Pseudomonadales</taxon>
        <taxon>Marinobacteraceae</taxon>
        <taxon>Marinobacter</taxon>
    </lineage>
</organism>
<dbReference type="Proteomes" id="UP001576762">
    <property type="component" value="Unassembled WGS sequence"/>
</dbReference>
<reference evidence="2 3" key="1">
    <citation type="submission" date="2024-09" db="EMBL/GenBank/DDBJ databases">
        <title>Draft genome sequences of 6 high pH adapted Marinobacter shengliensis sp. isolated from Mariana forearc serpentinite mud volcanoes.</title>
        <authorList>
            <person name="Elkassas S."/>
            <person name="Serres M."/>
            <person name="Michael N."/>
            <person name="Amina P."/>
            <person name="Teodora Z."/>
            <person name="Julie H."/>
        </authorList>
    </citation>
    <scope>NUCLEOTIDE SEQUENCE [LARGE SCALE GENOMIC DNA]</scope>
    <source>
        <strain evidence="2 3">EB4</strain>
    </source>
</reference>
<feature type="transmembrane region" description="Helical" evidence="1">
    <location>
        <begin position="7"/>
        <end position="27"/>
    </location>
</feature>
<dbReference type="EMBL" id="JBHFLD010000036">
    <property type="protein sequence ID" value="MFB2717558.1"/>
    <property type="molecule type" value="Genomic_DNA"/>
</dbReference>
<gene>
    <name evidence="2" type="ORF">ACE05E_18935</name>
</gene>
<keyword evidence="3" id="KW-1185">Reference proteome</keyword>
<keyword evidence="1" id="KW-0812">Transmembrane</keyword>
<proteinExistence type="predicted"/>
<comment type="caution">
    <text evidence="2">The sequence shown here is derived from an EMBL/GenBank/DDBJ whole genome shotgun (WGS) entry which is preliminary data.</text>
</comment>
<evidence type="ECO:0000313" key="2">
    <source>
        <dbReference type="EMBL" id="MFB2717558.1"/>
    </source>
</evidence>
<protein>
    <submittedName>
        <fullName evidence="2">Uncharacterized protein</fullName>
    </submittedName>
</protein>
<accession>A0ABV4WC76</accession>
<feature type="transmembrane region" description="Helical" evidence="1">
    <location>
        <begin position="39"/>
        <end position="58"/>
    </location>
</feature>
<name>A0ABV4WC76_9GAMM</name>
<sequence>MKWLYEHWIITTLVIVVFVVLICAVTVKVFFDPVDVPNGTAAAFATFFGLPALVIGLVKWRSGKQGSQD</sequence>